<feature type="transmembrane region" description="Helical" evidence="1">
    <location>
        <begin position="503"/>
        <end position="526"/>
    </location>
</feature>
<reference evidence="3" key="1">
    <citation type="journal article" date="2013" name="Genome Announc.">
        <title>Draft genome sequence of the ascomycete Phaeoacremonium aleophilum strain UCR-PA7, a causal agent of the esca disease complex in grapevines.</title>
        <authorList>
            <person name="Blanco-Ulate B."/>
            <person name="Rolshausen P."/>
            <person name="Cantu D."/>
        </authorList>
    </citation>
    <scope>NUCLEOTIDE SEQUENCE [LARGE SCALE GENOMIC DNA]</scope>
    <source>
        <strain evidence="3">UCR-PA7</strain>
    </source>
</reference>
<feature type="transmembrane region" description="Helical" evidence="1">
    <location>
        <begin position="119"/>
        <end position="139"/>
    </location>
</feature>
<dbReference type="Proteomes" id="UP000014074">
    <property type="component" value="Unassembled WGS sequence"/>
</dbReference>
<evidence type="ECO:0000313" key="2">
    <source>
        <dbReference type="EMBL" id="EON99886.1"/>
    </source>
</evidence>
<feature type="transmembrane region" description="Helical" evidence="1">
    <location>
        <begin position="444"/>
        <end position="467"/>
    </location>
</feature>
<keyword evidence="1" id="KW-1133">Transmembrane helix</keyword>
<dbReference type="RefSeq" id="XP_007915303.1">
    <property type="nucleotide sequence ID" value="XM_007917112.1"/>
</dbReference>
<name>R8BKQ3_PHAM7</name>
<dbReference type="PANTHER" id="PTHR37544">
    <property type="entry name" value="SPRAY-RELATED"/>
    <property type="match status" value="1"/>
</dbReference>
<feature type="transmembrane region" description="Helical" evidence="1">
    <location>
        <begin position="237"/>
        <end position="258"/>
    </location>
</feature>
<dbReference type="EMBL" id="KB933121">
    <property type="protein sequence ID" value="EON99886.1"/>
    <property type="molecule type" value="Genomic_DNA"/>
</dbReference>
<keyword evidence="1" id="KW-0812">Transmembrane</keyword>
<dbReference type="KEGG" id="tmn:UCRPA7_4560"/>
<dbReference type="eggNOG" id="ENOG502QVZG">
    <property type="taxonomic scope" value="Eukaryota"/>
</dbReference>
<sequence length="623" mass="69864">MATRKDLAQSEANKRGEVIEVIVEEPDMNASEVDLSVVTGPNTGLGMSNIRGSTFPVKNKRTEIFYPQPNWRPFSMRWPYLLLLVILSAGLGIGQEVLYQKSARKPLVKFHAPGDIEPIVYFAFKFAPTIIAVSFGVLWQITDFEVKRLEAFYQLSKEGGASANRSINVDYITHFNFLRPIRAIFLQHYAVAVSSVASILAVSLVPTLGAASIVLSPDRAARLKDPDGEKQILIHPVWSRFLTATLVIIAVLGCVLFYQLQRRRSGLLADVKGIAGLAAMANVSHILMDFKDMDVATHNDIHHKLKSHRYVLRNSSLAPDDDTPLLKHAETEYERNHLSENPHPLMLRPTGAIPFILGIGAFMVFIPVFLFSPAGYLTDKAPWVVTALAVCIKLGWGSLDTDVRMMEPFYLLWRRHAPPKTLTLDYTAMPFAWVALKAFFNGHFLVFFVGFGTVIAEILTILVTSLATVEGKDFIEHLQPGHPKPDNETEKQINAGQETALSFWISLGMALFILFYMTVIATIAFLRRRHPFLPRQPNTIASILAFIHQSKMLYDFVGTEKLNHSDMARTLDRLGKTYGLGWFEGRDGQSHCGVDQEELLASYKHGVDYSLSNKPWQETPLWL</sequence>
<evidence type="ECO:0000256" key="1">
    <source>
        <dbReference type="SAM" id="Phobius"/>
    </source>
</evidence>
<protein>
    <submittedName>
        <fullName evidence="2">Uncharacterized protein</fullName>
    </submittedName>
</protein>
<feature type="transmembrane region" description="Helical" evidence="1">
    <location>
        <begin position="189"/>
        <end position="217"/>
    </location>
</feature>
<dbReference type="InterPro" id="IPR021840">
    <property type="entry name" value="DUF3433"/>
</dbReference>
<proteinExistence type="predicted"/>
<organism evidence="2 3">
    <name type="scientific">Phaeoacremonium minimum (strain UCR-PA7)</name>
    <name type="common">Esca disease fungus</name>
    <name type="synonym">Togninia minima</name>
    <dbReference type="NCBI Taxonomy" id="1286976"/>
    <lineage>
        <taxon>Eukaryota</taxon>
        <taxon>Fungi</taxon>
        <taxon>Dikarya</taxon>
        <taxon>Ascomycota</taxon>
        <taxon>Pezizomycotina</taxon>
        <taxon>Sordariomycetes</taxon>
        <taxon>Sordariomycetidae</taxon>
        <taxon>Togniniales</taxon>
        <taxon>Togniniaceae</taxon>
        <taxon>Phaeoacremonium</taxon>
    </lineage>
</organism>
<dbReference type="GeneID" id="19325023"/>
<keyword evidence="3" id="KW-1185">Reference proteome</keyword>
<gene>
    <name evidence="2" type="ORF">UCRPA7_4560</name>
</gene>
<evidence type="ECO:0000313" key="3">
    <source>
        <dbReference type="Proteomes" id="UP000014074"/>
    </source>
</evidence>
<dbReference type="AlphaFoldDB" id="R8BKQ3"/>
<accession>R8BKQ3</accession>
<dbReference type="OrthoDB" id="3248909at2759"/>
<dbReference type="PANTHER" id="PTHR37544:SF3">
    <property type="entry name" value="SPRAY"/>
    <property type="match status" value="1"/>
</dbReference>
<dbReference type="Pfam" id="PF11915">
    <property type="entry name" value="DUF3433"/>
    <property type="match status" value="2"/>
</dbReference>
<feature type="transmembrane region" description="Helical" evidence="1">
    <location>
        <begin position="352"/>
        <end position="375"/>
    </location>
</feature>
<keyword evidence="1" id="KW-0472">Membrane</keyword>
<dbReference type="HOGENOM" id="CLU_004027_1_0_1"/>
<feature type="transmembrane region" description="Helical" evidence="1">
    <location>
        <begin position="80"/>
        <end position="99"/>
    </location>
</feature>